<dbReference type="NCBIfam" id="TIGR01088">
    <property type="entry name" value="aroQ"/>
    <property type="match status" value="1"/>
</dbReference>
<dbReference type="NCBIfam" id="NF003805">
    <property type="entry name" value="PRK05395.1-2"/>
    <property type="match status" value="1"/>
</dbReference>
<dbReference type="PANTHER" id="PTHR21272:SF3">
    <property type="entry name" value="CATABOLIC 3-DEHYDROQUINASE"/>
    <property type="match status" value="1"/>
</dbReference>
<feature type="binding site" evidence="8 10">
    <location>
        <position position="80"/>
    </location>
    <ligand>
        <name>substrate</name>
    </ligand>
</feature>
<accession>A0A919S1H2</accession>
<organism evidence="12 13">
    <name type="scientific">Clostridium polyendosporum</name>
    <dbReference type="NCBI Taxonomy" id="69208"/>
    <lineage>
        <taxon>Bacteria</taxon>
        <taxon>Bacillati</taxon>
        <taxon>Bacillota</taxon>
        <taxon>Clostridia</taxon>
        <taxon>Eubacteriales</taxon>
        <taxon>Clostridiaceae</taxon>
        <taxon>Clostridium</taxon>
    </lineage>
</organism>
<evidence type="ECO:0000256" key="4">
    <source>
        <dbReference type="ARBA" id="ARBA00011193"/>
    </source>
</evidence>
<dbReference type="EMBL" id="BOPZ01000018">
    <property type="protein sequence ID" value="GIM29533.1"/>
    <property type="molecule type" value="Genomic_DNA"/>
</dbReference>
<dbReference type="GO" id="GO:0009423">
    <property type="term" value="P:chorismate biosynthetic process"/>
    <property type="evidence" value="ECO:0007669"/>
    <property type="project" value="UniProtKB-UniRule"/>
</dbReference>
<dbReference type="PANTHER" id="PTHR21272">
    <property type="entry name" value="CATABOLIC 3-DEHYDROQUINASE"/>
    <property type="match status" value="1"/>
</dbReference>
<dbReference type="NCBIfam" id="NF003807">
    <property type="entry name" value="PRK05395.1-4"/>
    <property type="match status" value="1"/>
</dbReference>
<dbReference type="GO" id="GO:0008652">
    <property type="term" value="P:amino acid biosynthetic process"/>
    <property type="evidence" value="ECO:0007669"/>
    <property type="project" value="UniProtKB-KW"/>
</dbReference>
<comment type="catalytic activity">
    <reaction evidence="1 8">
        <text>3-dehydroquinate = 3-dehydroshikimate + H2O</text>
        <dbReference type="Rhea" id="RHEA:21096"/>
        <dbReference type="ChEBI" id="CHEBI:15377"/>
        <dbReference type="ChEBI" id="CHEBI:16630"/>
        <dbReference type="ChEBI" id="CHEBI:32364"/>
        <dbReference type="EC" id="4.2.1.10"/>
    </reaction>
</comment>
<evidence type="ECO:0000256" key="8">
    <source>
        <dbReference type="HAMAP-Rule" id="MF_00169"/>
    </source>
</evidence>
<comment type="function">
    <text evidence="8">Catalyzes a trans-dehydration via an enolate intermediate.</text>
</comment>
<feature type="binding site" evidence="8 10">
    <location>
        <position position="87"/>
    </location>
    <ligand>
        <name>substrate</name>
    </ligand>
</feature>
<evidence type="ECO:0000256" key="1">
    <source>
        <dbReference type="ARBA" id="ARBA00001864"/>
    </source>
</evidence>
<name>A0A919S1H2_9CLOT</name>
<keyword evidence="13" id="KW-1185">Reference proteome</keyword>
<dbReference type="Gene3D" id="3.40.50.9100">
    <property type="entry name" value="Dehydroquinase, class II"/>
    <property type="match status" value="1"/>
</dbReference>
<dbReference type="NCBIfam" id="NF003806">
    <property type="entry name" value="PRK05395.1-3"/>
    <property type="match status" value="1"/>
</dbReference>
<keyword evidence="8" id="KW-0028">Amino-acid biosynthesis</keyword>
<feature type="site" description="Transition state stabilizer" evidence="8 11">
    <location>
        <position position="17"/>
    </location>
</feature>
<evidence type="ECO:0000313" key="13">
    <source>
        <dbReference type="Proteomes" id="UP000679179"/>
    </source>
</evidence>
<evidence type="ECO:0000313" key="12">
    <source>
        <dbReference type="EMBL" id="GIM29533.1"/>
    </source>
</evidence>
<evidence type="ECO:0000256" key="10">
    <source>
        <dbReference type="PIRSR" id="PIRSR001399-2"/>
    </source>
</evidence>
<dbReference type="Proteomes" id="UP000679179">
    <property type="component" value="Unassembled WGS sequence"/>
</dbReference>
<proteinExistence type="inferred from homology"/>
<comment type="similarity">
    <text evidence="3 8">Belongs to the type-II 3-dehydroquinase family.</text>
</comment>
<comment type="caution">
    <text evidence="12">The sequence shown here is derived from an EMBL/GenBank/DDBJ whole genome shotgun (WGS) entry which is preliminary data.</text>
</comment>
<reference evidence="12" key="1">
    <citation type="submission" date="2021-03" db="EMBL/GenBank/DDBJ databases">
        <title>Taxonomic study of Clostridium polyendosporum from meadow-gley soil under rice.</title>
        <authorList>
            <person name="Kobayashi H."/>
            <person name="Tanizawa Y."/>
            <person name="Yagura M."/>
        </authorList>
    </citation>
    <scope>NUCLEOTIDE SEQUENCE</scope>
    <source>
        <strain evidence="12">JCM 30710</strain>
    </source>
</reference>
<evidence type="ECO:0000256" key="7">
    <source>
        <dbReference type="ARBA" id="ARBA00023239"/>
    </source>
</evidence>
<gene>
    <name evidence="8 12" type="primary">aroQ</name>
    <name evidence="12" type="ORF">CPJCM30710_21990</name>
</gene>
<evidence type="ECO:0000256" key="6">
    <source>
        <dbReference type="ARBA" id="ARBA00023141"/>
    </source>
</evidence>
<evidence type="ECO:0000256" key="2">
    <source>
        <dbReference type="ARBA" id="ARBA00004902"/>
    </source>
</evidence>
<dbReference type="GO" id="GO:0003855">
    <property type="term" value="F:3-dehydroquinate dehydratase activity"/>
    <property type="evidence" value="ECO:0007669"/>
    <property type="project" value="UniProtKB-UniRule"/>
</dbReference>
<protein>
    <recommendedName>
        <fullName evidence="5 8">3-dehydroquinate dehydratase</fullName>
        <shortName evidence="8">3-dehydroquinase</shortName>
        <ecNumber evidence="5 8">4.2.1.10</ecNumber>
    </recommendedName>
    <alternativeName>
        <fullName evidence="8">Type II DHQase</fullName>
    </alternativeName>
</protein>
<feature type="binding site" evidence="8 10">
    <location>
        <begin position="101"/>
        <end position="102"/>
    </location>
    <ligand>
        <name>substrate</name>
    </ligand>
</feature>
<feature type="active site" description="Proton donor" evidence="8 9">
    <location>
        <position position="100"/>
    </location>
</feature>
<dbReference type="SUPFAM" id="SSF52304">
    <property type="entry name" value="Type II 3-dehydroquinate dehydratase"/>
    <property type="match status" value="1"/>
</dbReference>
<dbReference type="AlphaFoldDB" id="A0A919S1H2"/>
<dbReference type="EC" id="4.2.1.10" evidence="5 8"/>
<dbReference type="InterPro" id="IPR001874">
    <property type="entry name" value="DHquinase_II"/>
</dbReference>
<dbReference type="GO" id="GO:0009073">
    <property type="term" value="P:aromatic amino acid family biosynthetic process"/>
    <property type="evidence" value="ECO:0007669"/>
    <property type="project" value="UniProtKB-KW"/>
</dbReference>
<dbReference type="HAMAP" id="MF_00169">
    <property type="entry name" value="AroQ"/>
    <property type="match status" value="1"/>
</dbReference>
<dbReference type="PROSITE" id="PS01029">
    <property type="entry name" value="DEHYDROQUINASE_II"/>
    <property type="match status" value="1"/>
</dbReference>
<evidence type="ECO:0000256" key="11">
    <source>
        <dbReference type="PIRSR" id="PIRSR001399-3"/>
    </source>
</evidence>
<keyword evidence="7 8" id="KW-0456">Lyase</keyword>
<evidence type="ECO:0000256" key="5">
    <source>
        <dbReference type="ARBA" id="ARBA00012060"/>
    </source>
</evidence>
<dbReference type="InterPro" id="IPR018509">
    <property type="entry name" value="DHquinase_II_CS"/>
</dbReference>
<dbReference type="Pfam" id="PF01220">
    <property type="entry name" value="DHquinase_II"/>
    <property type="match status" value="1"/>
</dbReference>
<evidence type="ECO:0000256" key="3">
    <source>
        <dbReference type="ARBA" id="ARBA00011037"/>
    </source>
</evidence>
<sequence>MKVLVINGPNLNLLGIREKNIYGSKGYKDICEFIKNKAEELKIDVEIFQSNIEGEIINQIHKAYDDKIDGIVINPAAYTHYSIAIYDALKAVNIPTIEIHLSNIHAREEYRKKSVTAPACVGQICGFGYHGYAMALEAMIRVVNNLEV</sequence>
<comment type="subunit">
    <text evidence="4 8">Homododecamer.</text>
</comment>
<feature type="binding site" evidence="8 10">
    <location>
        <position position="74"/>
    </location>
    <ligand>
        <name>substrate</name>
    </ligand>
</feature>
<comment type="pathway">
    <text evidence="2 8">Metabolic intermediate biosynthesis; chorismate biosynthesis; chorismate from D-erythrose 4-phosphate and phosphoenolpyruvate: step 3/7.</text>
</comment>
<dbReference type="RefSeq" id="WP_212904225.1">
    <property type="nucleotide sequence ID" value="NZ_BOPZ01000018.1"/>
</dbReference>
<dbReference type="GO" id="GO:0019631">
    <property type="term" value="P:quinate catabolic process"/>
    <property type="evidence" value="ECO:0007669"/>
    <property type="project" value="TreeGrafter"/>
</dbReference>
<dbReference type="CDD" id="cd00466">
    <property type="entry name" value="DHQase_II"/>
    <property type="match status" value="1"/>
</dbReference>
<feature type="active site" description="Proton acceptor" evidence="8 9">
    <location>
        <position position="22"/>
    </location>
</feature>
<dbReference type="InterPro" id="IPR036441">
    <property type="entry name" value="DHquinase_II_sf"/>
</dbReference>
<evidence type="ECO:0000256" key="9">
    <source>
        <dbReference type="PIRSR" id="PIRSR001399-1"/>
    </source>
</evidence>
<feature type="binding site" evidence="8 10">
    <location>
        <position position="111"/>
    </location>
    <ligand>
        <name>substrate</name>
    </ligand>
</feature>
<dbReference type="PIRSF" id="PIRSF001399">
    <property type="entry name" value="DHquinase_II"/>
    <property type="match status" value="1"/>
</dbReference>
<keyword evidence="6 8" id="KW-0057">Aromatic amino acid biosynthesis</keyword>